<organism evidence="4 5">
    <name type="scientific">Streptomyces flaveus</name>
    <dbReference type="NCBI Taxonomy" id="66370"/>
    <lineage>
        <taxon>Bacteria</taxon>
        <taxon>Bacillati</taxon>
        <taxon>Actinomycetota</taxon>
        <taxon>Actinomycetes</taxon>
        <taxon>Kitasatosporales</taxon>
        <taxon>Streptomycetaceae</taxon>
        <taxon>Streptomyces</taxon>
        <taxon>Streptomyces aurantiacus group</taxon>
    </lineage>
</organism>
<reference evidence="4" key="1">
    <citation type="journal article" date="2014" name="Int. J. Syst. Evol. Microbiol.">
        <title>Complete genome sequence of Corynebacterium casei LMG S-19264T (=DSM 44701T), isolated from a smear-ripened cheese.</title>
        <authorList>
            <consortium name="US DOE Joint Genome Institute (JGI-PGF)"/>
            <person name="Walter F."/>
            <person name="Albersmeier A."/>
            <person name="Kalinowski J."/>
            <person name="Ruckert C."/>
        </authorList>
    </citation>
    <scope>NUCLEOTIDE SEQUENCE</scope>
    <source>
        <strain evidence="4">JCM 3035</strain>
    </source>
</reference>
<dbReference type="SUPFAM" id="SSF51197">
    <property type="entry name" value="Clavaminate synthase-like"/>
    <property type="match status" value="1"/>
</dbReference>
<evidence type="ECO:0000259" key="3">
    <source>
        <dbReference type="Pfam" id="PF02668"/>
    </source>
</evidence>
<dbReference type="AlphaFoldDB" id="A0A917REP7"/>
<protein>
    <recommendedName>
        <fullName evidence="3">TauD/TfdA-like domain-containing protein</fullName>
    </recommendedName>
</protein>
<comment type="caution">
    <text evidence="4">The sequence shown here is derived from an EMBL/GenBank/DDBJ whole genome shotgun (WGS) entry which is preliminary data.</text>
</comment>
<reference evidence="4" key="2">
    <citation type="submission" date="2020-09" db="EMBL/GenBank/DDBJ databases">
        <authorList>
            <person name="Sun Q."/>
            <person name="Ohkuma M."/>
        </authorList>
    </citation>
    <scope>NUCLEOTIDE SEQUENCE</scope>
    <source>
        <strain evidence="4">JCM 3035</strain>
    </source>
</reference>
<evidence type="ECO:0000256" key="1">
    <source>
        <dbReference type="ARBA" id="ARBA00023002"/>
    </source>
</evidence>
<keyword evidence="2" id="KW-0408">Iron</keyword>
<proteinExistence type="predicted"/>
<dbReference type="InterPro" id="IPR003819">
    <property type="entry name" value="TauD/TfdA-like"/>
</dbReference>
<dbReference type="Pfam" id="PF02668">
    <property type="entry name" value="TauD"/>
    <property type="match status" value="1"/>
</dbReference>
<sequence>MPKTPLPEYRVPLPQGLVADLTASAAILPDWELEKGLLSTETAAAYRWTLSSLSQVPQFVATCDRFLNSPAGEGFAVLELSELLDTAGSQDDALRTVTALLSLLATPLRAFDRWPLWKALGTNLTKDPMRATGAGYNPLHLDIVNSTWPPDYSALLCLRPDPKGQGHSLVSQIRRAVDRLDYADAELLTHPKYEDGAFYALTGVGEEWKPFPIIDGQAPLTGFVRFTAKMLADADPDDPYTKAARALERELISGQRRFPLGRGDLLIVNQHLCCHGREALGDGQEDVPEDERRLLLQIFLRREEALS</sequence>
<dbReference type="EMBL" id="BMPQ01000029">
    <property type="protein sequence ID" value="GGL03291.1"/>
    <property type="molecule type" value="Genomic_DNA"/>
</dbReference>
<feature type="domain" description="TauD/TfdA-like" evidence="3">
    <location>
        <begin position="132"/>
        <end position="284"/>
    </location>
</feature>
<evidence type="ECO:0000256" key="2">
    <source>
        <dbReference type="ARBA" id="ARBA00023004"/>
    </source>
</evidence>
<keyword evidence="5" id="KW-1185">Reference proteome</keyword>
<name>A0A917REP7_9ACTN</name>
<dbReference type="RefSeq" id="WP_189326220.1">
    <property type="nucleotide sequence ID" value="NZ_BMPQ01000029.1"/>
</dbReference>
<dbReference type="GO" id="GO:0016491">
    <property type="term" value="F:oxidoreductase activity"/>
    <property type="evidence" value="ECO:0007669"/>
    <property type="project" value="UniProtKB-KW"/>
</dbReference>
<dbReference type="Gene3D" id="3.60.130.10">
    <property type="entry name" value="Clavaminate synthase-like"/>
    <property type="match status" value="1"/>
</dbReference>
<evidence type="ECO:0000313" key="5">
    <source>
        <dbReference type="Proteomes" id="UP000637788"/>
    </source>
</evidence>
<dbReference type="InterPro" id="IPR042098">
    <property type="entry name" value="TauD-like_sf"/>
</dbReference>
<accession>A0A917REP7</accession>
<keyword evidence="1" id="KW-0560">Oxidoreductase</keyword>
<gene>
    <name evidence="4" type="ORF">GCM10010094_75140</name>
</gene>
<dbReference type="Proteomes" id="UP000637788">
    <property type="component" value="Unassembled WGS sequence"/>
</dbReference>
<evidence type="ECO:0000313" key="4">
    <source>
        <dbReference type="EMBL" id="GGL03291.1"/>
    </source>
</evidence>